<evidence type="ECO:0000256" key="4">
    <source>
        <dbReference type="ARBA" id="ARBA00023306"/>
    </source>
</evidence>
<evidence type="ECO:0000256" key="3">
    <source>
        <dbReference type="ARBA" id="ARBA00023127"/>
    </source>
</evidence>
<reference evidence="9 10" key="1">
    <citation type="journal article" date="2023" name="G3 (Bethesda)">
        <title>A haplotype-resolved chromosome-scale genome for Quercus rubra L. provides insights into the genetics of adaptive traits for red oak species.</title>
        <authorList>
            <person name="Kapoor B."/>
            <person name="Jenkins J."/>
            <person name="Schmutz J."/>
            <person name="Zhebentyayeva T."/>
            <person name="Kuelheim C."/>
            <person name="Coggeshall M."/>
            <person name="Heim C."/>
            <person name="Lasky J.R."/>
            <person name="Leites L."/>
            <person name="Islam-Faridi N."/>
            <person name="Romero-Severson J."/>
            <person name="DeLeo V.L."/>
            <person name="Lucas S.M."/>
            <person name="Lazic D."/>
            <person name="Gailing O."/>
            <person name="Carlson J."/>
            <person name="Staton M."/>
        </authorList>
    </citation>
    <scope>NUCLEOTIDE SEQUENCE [LARGE SCALE GENOMIC DNA]</scope>
    <source>
        <strain evidence="9">Pseudo-F2</strain>
    </source>
</reference>
<evidence type="ECO:0000256" key="7">
    <source>
        <dbReference type="SAM" id="MobiDB-lite"/>
    </source>
</evidence>
<keyword evidence="4" id="KW-0131">Cell cycle</keyword>
<evidence type="ECO:0000256" key="2">
    <source>
        <dbReference type="ARBA" id="ARBA00022618"/>
    </source>
</evidence>
<keyword evidence="10" id="KW-1185">Reference proteome</keyword>
<keyword evidence="2" id="KW-0132">Cell division</keyword>
<dbReference type="Pfam" id="PF00134">
    <property type="entry name" value="Cyclin_N"/>
    <property type="match status" value="1"/>
</dbReference>
<dbReference type="EMBL" id="JAXUIC010000009">
    <property type="protein sequence ID" value="KAK4572750.1"/>
    <property type="molecule type" value="Genomic_DNA"/>
</dbReference>
<feature type="compositionally biased region" description="Low complexity" evidence="7">
    <location>
        <begin position="12"/>
        <end position="26"/>
    </location>
</feature>
<dbReference type="Proteomes" id="UP001324115">
    <property type="component" value="Unassembled WGS sequence"/>
</dbReference>
<dbReference type="CDD" id="cd20562">
    <property type="entry name" value="CYCLIN_AtCycA_like_rpt1"/>
    <property type="match status" value="1"/>
</dbReference>
<evidence type="ECO:0000259" key="8">
    <source>
        <dbReference type="SMART" id="SM00385"/>
    </source>
</evidence>
<dbReference type="FunFam" id="1.10.472.10:FF:000001">
    <property type="entry name" value="G2/mitotic-specific cyclin"/>
    <property type="match status" value="1"/>
</dbReference>
<feature type="compositionally biased region" description="Basic residues" evidence="7">
    <location>
        <begin position="30"/>
        <end position="41"/>
    </location>
</feature>
<dbReference type="EMBL" id="JAXUIC010000009">
    <property type="protein sequence ID" value="KAK4572751.1"/>
    <property type="molecule type" value="Genomic_DNA"/>
</dbReference>
<dbReference type="InterPro" id="IPR006671">
    <property type="entry name" value="Cyclin_N"/>
</dbReference>
<feature type="domain" description="Cyclin-like" evidence="8">
    <location>
        <begin position="284"/>
        <end position="368"/>
    </location>
</feature>
<protein>
    <recommendedName>
        <fullName evidence="5">B-like cyclin</fullName>
    </recommendedName>
</protein>
<comment type="similarity">
    <text evidence="6">Belongs to the cyclin family.</text>
</comment>
<dbReference type="SMART" id="SM00385">
    <property type="entry name" value="CYCLIN"/>
    <property type="match status" value="1"/>
</dbReference>
<keyword evidence="3 6" id="KW-0195">Cyclin</keyword>
<dbReference type="PROSITE" id="PS00292">
    <property type="entry name" value="CYCLINS"/>
    <property type="match status" value="1"/>
</dbReference>
<feature type="compositionally biased region" description="Polar residues" evidence="7">
    <location>
        <begin position="46"/>
        <end position="57"/>
    </location>
</feature>
<comment type="subunit">
    <text evidence="1">Interacts with the CDC2 protein kinase to form a serine/threonine kinase holoenzyme complex also known as maturation promoting factor (MPF). The cyclin subunit imparts substrate specificity to the complex.</text>
</comment>
<dbReference type="GO" id="GO:0051301">
    <property type="term" value="P:cell division"/>
    <property type="evidence" value="ECO:0007669"/>
    <property type="project" value="UniProtKB-KW"/>
</dbReference>
<comment type="caution">
    <text evidence="9">The sequence shown here is derived from an EMBL/GenBank/DDBJ whole genome shotgun (WGS) entry which is preliminary data.</text>
</comment>
<evidence type="ECO:0000313" key="10">
    <source>
        <dbReference type="Proteomes" id="UP001324115"/>
    </source>
</evidence>
<dbReference type="InterPro" id="IPR048258">
    <property type="entry name" value="Cyclins_cyclin-box"/>
</dbReference>
<dbReference type="InterPro" id="IPR013763">
    <property type="entry name" value="Cyclin-like_dom"/>
</dbReference>
<dbReference type="InterPro" id="IPR039361">
    <property type="entry name" value="Cyclin"/>
</dbReference>
<gene>
    <name evidence="9" type="ORF">RGQ29_030966</name>
</gene>
<organism evidence="9 10">
    <name type="scientific">Quercus rubra</name>
    <name type="common">Northern red oak</name>
    <name type="synonym">Quercus borealis</name>
    <dbReference type="NCBI Taxonomy" id="3512"/>
    <lineage>
        <taxon>Eukaryota</taxon>
        <taxon>Viridiplantae</taxon>
        <taxon>Streptophyta</taxon>
        <taxon>Embryophyta</taxon>
        <taxon>Tracheophyta</taxon>
        <taxon>Spermatophyta</taxon>
        <taxon>Magnoliopsida</taxon>
        <taxon>eudicotyledons</taxon>
        <taxon>Gunneridae</taxon>
        <taxon>Pentapetalae</taxon>
        <taxon>rosids</taxon>
        <taxon>fabids</taxon>
        <taxon>Fagales</taxon>
        <taxon>Fagaceae</taxon>
        <taxon>Quercus</taxon>
    </lineage>
</organism>
<evidence type="ECO:0000256" key="6">
    <source>
        <dbReference type="RuleBase" id="RU000383"/>
    </source>
</evidence>
<name>A0AAN7EIY5_QUERU</name>
<dbReference type="Gene3D" id="1.10.472.10">
    <property type="entry name" value="Cyclin-like"/>
    <property type="match status" value="1"/>
</dbReference>
<dbReference type="InterPro" id="IPR036915">
    <property type="entry name" value="Cyclin-like_sf"/>
</dbReference>
<proteinExistence type="inferred from homology"/>
<evidence type="ECO:0000313" key="9">
    <source>
        <dbReference type="EMBL" id="KAK4572751.1"/>
    </source>
</evidence>
<dbReference type="SUPFAM" id="SSF47954">
    <property type="entry name" value="Cyclin-like"/>
    <property type="match status" value="1"/>
</dbReference>
<dbReference type="AlphaFoldDB" id="A0AAN7EIY5"/>
<feature type="region of interest" description="Disordered" evidence="7">
    <location>
        <begin position="1"/>
        <end position="66"/>
    </location>
</feature>
<sequence length="402" mass="44914">MSTRNRRPPPYSSSSSSKKPSSVSEYPIKKVTKPQLAKKRPALVDVTNQRNGPHTNNSRSSISSSKPLVPCVAKIAKTKKEFSASTENTGFPGKIKPESLSVKSSVLVPTRDISFPRSDQPMATVAALPAPCSMDAVLTAPNSIIHAPRGMDVSPSRSVSGSISLDESMSTSDSLKSPVFEYIDNEDTYAVTSIERKTSNSLYISDNAEKEGDVYKRGILLEQETFDEVVDIDNNFLDPKFCATIACDIYKHLRASEANRRPSTDFMERIQKDTNVTMRAILIDWLVEVAEEYRLVPDTLFLTVNYIDRYLSGNSMNRKQLQLLGVACMMIAAKYEEICAPTVDEFCYITDNTYLKEEVLQMESAVLNYLKFEMTAPTAKCFLRFHQCTWSAWPTTSESCLF</sequence>
<evidence type="ECO:0000256" key="1">
    <source>
        <dbReference type="ARBA" id="ARBA00011177"/>
    </source>
</evidence>
<evidence type="ECO:0000256" key="5">
    <source>
        <dbReference type="ARBA" id="ARBA00032263"/>
    </source>
</evidence>
<dbReference type="PANTHER" id="PTHR10177">
    <property type="entry name" value="CYCLINS"/>
    <property type="match status" value="1"/>
</dbReference>
<accession>A0AAN7EIY5</accession>